<protein>
    <submittedName>
        <fullName evidence="2">Uncharacterized protein</fullName>
    </submittedName>
</protein>
<comment type="caution">
    <text evidence="2">The sequence shown here is derived from an EMBL/GenBank/DDBJ whole genome shotgun (WGS) entry which is preliminary data.</text>
</comment>
<keyword evidence="3" id="KW-1185">Reference proteome</keyword>
<dbReference type="EMBL" id="LAVV01008125">
    <property type="protein sequence ID" value="KNZ53705.1"/>
    <property type="molecule type" value="Genomic_DNA"/>
</dbReference>
<evidence type="ECO:0000313" key="3">
    <source>
        <dbReference type="Proteomes" id="UP000037035"/>
    </source>
</evidence>
<dbReference type="AlphaFoldDB" id="A0A0L6V0P0"/>
<sequence length="105" mass="12597">MLKNEQWKEVTECIAEVVKERSIQFPKSTTKLTGFCQKRSWYAHINEPWRQVWAEALIAYIEGDFPNAYHLSMRGMGFKSDNRKFDRSLYAVAHVWGLLFWWFFV</sequence>
<keyword evidence="1" id="KW-0472">Membrane</keyword>
<name>A0A0L6V0P0_9BASI</name>
<accession>A0A0L6V0P0</accession>
<evidence type="ECO:0000256" key="1">
    <source>
        <dbReference type="SAM" id="Phobius"/>
    </source>
</evidence>
<feature type="transmembrane region" description="Helical" evidence="1">
    <location>
        <begin position="88"/>
        <end position="104"/>
    </location>
</feature>
<keyword evidence="1" id="KW-0812">Transmembrane</keyword>
<organism evidence="2 3">
    <name type="scientific">Puccinia sorghi</name>
    <dbReference type="NCBI Taxonomy" id="27349"/>
    <lineage>
        <taxon>Eukaryota</taxon>
        <taxon>Fungi</taxon>
        <taxon>Dikarya</taxon>
        <taxon>Basidiomycota</taxon>
        <taxon>Pucciniomycotina</taxon>
        <taxon>Pucciniomycetes</taxon>
        <taxon>Pucciniales</taxon>
        <taxon>Pucciniaceae</taxon>
        <taxon>Puccinia</taxon>
    </lineage>
</organism>
<proteinExistence type="predicted"/>
<reference evidence="2 3" key="1">
    <citation type="submission" date="2015-08" db="EMBL/GenBank/DDBJ databases">
        <title>Next Generation Sequencing and Analysis of the Genome of Puccinia sorghi L Schw, the Causal Agent of Maize Common Rust.</title>
        <authorList>
            <person name="Rochi L."/>
            <person name="Burguener G."/>
            <person name="Darino M."/>
            <person name="Turjanski A."/>
            <person name="Kreff E."/>
            <person name="Dieguez M.J."/>
            <person name="Sacco F."/>
        </authorList>
    </citation>
    <scope>NUCLEOTIDE SEQUENCE [LARGE SCALE GENOMIC DNA]</scope>
    <source>
        <strain evidence="2 3">RO10H11247</strain>
    </source>
</reference>
<dbReference type="VEuPathDB" id="FungiDB:VP01_3160g6"/>
<evidence type="ECO:0000313" key="2">
    <source>
        <dbReference type="EMBL" id="KNZ53705.1"/>
    </source>
</evidence>
<keyword evidence="1" id="KW-1133">Transmembrane helix</keyword>
<gene>
    <name evidence="2" type="ORF">VP01_3160g6</name>
</gene>
<dbReference type="Proteomes" id="UP000037035">
    <property type="component" value="Unassembled WGS sequence"/>
</dbReference>